<dbReference type="Gene3D" id="3.40.605.10">
    <property type="entry name" value="Aldehyde Dehydrogenase, Chain A, domain 1"/>
    <property type="match status" value="1"/>
</dbReference>
<evidence type="ECO:0000313" key="8">
    <source>
        <dbReference type="EMBL" id="KAE8709507.1"/>
    </source>
</evidence>
<dbReference type="GO" id="GO:0004029">
    <property type="term" value="F:aldehyde dehydrogenase (NAD+) activity"/>
    <property type="evidence" value="ECO:0007669"/>
    <property type="project" value="UniProtKB-EC"/>
</dbReference>
<accession>A0A6A3B1F4</accession>
<proteinExistence type="inferred from homology"/>
<evidence type="ECO:0000256" key="2">
    <source>
        <dbReference type="ARBA" id="ARBA00023002"/>
    </source>
</evidence>
<dbReference type="AlphaFoldDB" id="A0A6A3B1F4"/>
<reference evidence="8" key="1">
    <citation type="submission" date="2019-09" db="EMBL/GenBank/DDBJ databases">
        <title>Draft genome information of white flower Hibiscus syriacus.</title>
        <authorList>
            <person name="Kim Y.-M."/>
        </authorList>
    </citation>
    <scope>NUCLEOTIDE SEQUENCE [LARGE SCALE GENOMIC DNA]</scope>
    <source>
        <strain evidence="8">YM2019G1</strain>
    </source>
</reference>
<feature type="active site" evidence="6">
    <location>
        <position position="207"/>
    </location>
</feature>
<organism evidence="8 9">
    <name type="scientific">Hibiscus syriacus</name>
    <name type="common">Rose of Sharon</name>
    <dbReference type="NCBI Taxonomy" id="106335"/>
    <lineage>
        <taxon>Eukaryota</taxon>
        <taxon>Viridiplantae</taxon>
        <taxon>Streptophyta</taxon>
        <taxon>Embryophyta</taxon>
        <taxon>Tracheophyta</taxon>
        <taxon>Spermatophyta</taxon>
        <taxon>Magnoliopsida</taxon>
        <taxon>eudicotyledons</taxon>
        <taxon>Gunneridae</taxon>
        <taxon>Pentapetalae</taxon>
        <taxon>rosids</taxon>
        <taxon>malvids</taxon>
        <taxon>Malvales</taxon>
        <taxon>Malvaceae</taxon>
        <taxon>Malvoideae</taxon>
        <taxon>Hibiscus</taxon>
    </lineage>
</organism>
<dbReference type="InterPro" id="IPR015590">
    <property type="entry name" value="Aldehyde_DH_dom"/>
</dbReference>
<feature type="domain" description="Aldehyde dehydrogenase" evidence="7">
    <location>
        <begin position="2"/>
        <end position="434"/>
    </location>
</feature>
<sequence>MEKSIAELRETFKSGRTKSVSWRKKQLKAFLDLVNENEDSIFKALDQDLGKSPVESYRDELGIVKKSATYSLSCLDKWVAPKKGDLPLLLFPSKAEVIPEPLGVVLIFSAWNFPITLALDPLIGAISAGNTVLLKPSELAPACMSFLIQAIPQYLDNKAIKVIGGGADVGERLLELRWDKIFFTGSPRVGRLVMTAAAKHLTPVTLELGGKCPAIVHNTLSNPSKAKVTAKRIVGAKWGPCTGQACIAIDYVLVEEKSASTLIELLKKCIQRFYGGNLKELNSISRIVNKNQFQRLVNLMKDPHVAASVVYGGSVDEEQLVIEPTILLDPPLDSEIMNEEIFGPLLPIITVKNIEESIEFINSKPNPLVIYAFTEDETFKKRILSDTSSGSVTFNDAMIQFLCDSLPFGGVGQSGFGRYHGKYSFDTFSHEKSVLHRAFYPELEPRYPPWTNFKLMFIKLAYGFDYLGLMLLMLGFRKS</sequence>
<dbReference type="InterPro" id="IPR016161">
    <property type="entry name" value="Ald_DH/histidinol_DH"/>
</dbReference>
<name>A0A6A3B1F4_HIBSY</name>
<dbReference type="GO" id="GO:0005737">
    <property type="term" value="C:cytoplasm"/>
    <property type="evidence" value="ECO:0007669"/>
    <property type="project" value="TreeGrafter"/>
</dbReference>
<dbReference type="SUPFAM" id="SSF53720">
    <property type="entry name" value="ALDH-like"/>
    <property type="match status" value="1"/>
</dbReference>
<dbReference type="PANTHER" id="PTHR43570">
    <property type="entry name" value="ALDEHYDE DEHYDROGENASE"/>
    <property type="match status" value="1"/>
</dbReference>
<keyword evidence="3" id="KW-0520">NAD</keyword>
<evidence type="ECO:0000259" key="7">
    <source>
        <dbReference type="Pfam" id="PF00171"/>
    </source>
</evidence>
<dbReference type="FunFam" id="3.40.309.10:FF:000003">
    <property type="entry name" value="Aldehyde dehydrogenase"/>
    <property type="match status" value="1"/>
</dbReference>
<dbReference type="Proteomes" id="UP000436088">
    <property type="component" value="Unassembled WGS sequence"/>
</dbReference>
<evidence type="ECO:0000256" key="4">
    <source>
        <dbReference type="ARBA" id="ARBA00049194"/>
    </source>
</evidence>
<keyword evidence="9" id="KW-1185">Reference proteome</keyword>
<comment type="similarity">
    <text evidence="1 5">Belongs to the aldehyde dehydrogenase family.</text>
</comment>
<dbReference type="FunFam" id="3.40.605.10:FF:000004">
    <property type="entry name" value="Aldehyde dehydrogenase"/>
    <property type="match status" value="1"/>
</dbReference>
<dbReference type="GO" id="GO:0009414">
    <property type="term" value="P:response to water deprivation"/>
    <property type="evidence" value="ECO:0007669"/>
    <property type="project" value="UniProtKB-ARBA"/>
</dbReference>
<dbReference type="InterPro" id="IPR016162">
    <property type="entry name" value="Ald_DH_N"/>
</dbReference>
<dbReference type="InterPro" id="IPR012394">
    <property type="entry name" value="Aldehyde_DH_NAD(P)"/>
</dbReference>
<dbReference type="InterPro" id="IPR016163">
    <property type="entry name" value="Ald_DH_C"/>
</dbReference>
<comment type="catalytic activity">
    <reaction evidence="4">
        <text>an aldehyde + NAD(+) + H2O = a carboxylate + NADH + 2 H(+)</text>
        <dbReference type="Rhea" id="RHEA:16185"/>
        <dbReference type="ChEBI" id="CHEBI:15377"/>
        <dbReference type="ChEBI" id="CHEBI:15378"/>
        <dbReference type="ChEBI" id="CHEBI:17478"/>
        <dbReference type="ChEBI" id="CHEBI:29067"/>
        <dbReference type="ChEBI" id="CHEBI:57540"/>
        <dbReference type="ChEBI" id="CHEBI:57945"/>
        <dbReference type="EC" id="1.2.1.3"/>
    </reaction>
</comment>
<dbReference type="Pfam" id="PF00171">
    <property type="entry name" value="Aldedh"/>
    <property type="match status" value="1"/>
</dbReference>
<gene>
    <name evidence="8" type="ORF">F3Y22_tig00110330pilonHSYRG00079</name>
</gene>
<dbReference type="PIRSF" id="PIRSF036492">
    <property type="entry name" value="ALDH"/>
    <property type="match status" value="1"/>
</dbReference>
<evidence type="ECO:0000256" key="1">
    <source>
        <dbReference type="ARBA" id="ARBA00009986"/>
    </source>
</evidence>
<dbReference type="PANTHER" id="PTHR43570:SF17">
    <property type="entry name" value="ALDEHYDE DEHYDROGENASE FAMILY 3 MEMBER F1"/>
    <property type="match status" value="1"/>
</dbReference>
<comment type="caution">
    <text evidence="8">The sequence shown here is derived from an EMBL/GenBank/DDBJ whole genome shotgun (WGS) entry which is preliminary data.</text>
</comment>
<dbReference type="GO" id="GO:0009737">
    <property type="term" value="P:response to abscisic acid"/>
    <property type="evidence" value="ECO:0007669"/>
    <property type="project" value="UniProtKB-ARBA"/>
</dbReference>
<evidence type="ECO:0000313" key="9">
    <source>
        <dbReference type="Proteomes" id="UP000436088"/>
    </source>
</evidence>
<dbReference type="Gene3D" id="3.40.309.10">
    <property type="entry name" value="Aldehyde Dehydrogenase, Chain A, domain 2"/>
    <property type="match status" value="1"/>
</dbReference>
<evidence type="ECO:0000256" key="3">
    <source>
        <dbReference type="ARBA" id="ARBA00023027"/>
    </source>
</evidence>
<feature type="active site" evidence="6">
    <location>
        <position position="246"/>
    </location>
</feature>
<dbReference type="GO" id="GO:0006081">
    <property type="term" value="P:aldehyde metabolic process"/>
    <property type="evidence" value="ECO:0007669"/>
    <property type="project" value="InterPro"/>
</dbReference>
<dbReference type="EMBL" id="VEPZ02000935">
    <property type="protein sequence ID" value="KAE8709507.1"/>
    <property type="molecule type" value="Genomic_DNA"/>
</dbReference>
<dbReference type="OrthoDB" id="440325at2759"/>
<evidence type="ECO:0000256" key="5">
    <source>
        <dbReference type="PIRNR" id="PIRNR036492"/>
    </source>
</evidence>
<protein>
    <recommendedName>
        <fullName evidence="5">Aldehyde dehydrogenase</fullName>
    </recommendedName>
</protein>
<evidence type="ECO:0000256" key="6">
    <source>
        <dbReference type="PIRSR" id="PIRSR036492-1"/>
    </source>
</evidence>
<keyword evidence="2 5" id="KW-0560">Oxidoreductase</keyword>